<evidence type="ECO:0000313" key="3">
    <source>
        <dbReference type="EMBL" id="MCF2527105.1"/>
    </source>
</evidence>
<dbReference type="AlphaFoldDB" id="A0AA41PXD7"/>
<dbReference type="SUPFAM" id="SSF50475">
    <property type="entry name" value="FMN-binding split barrel"/>
    <property type="match status" value="1"/>
</dbReference>
<dbReference type="GO" id="GO:0005829">
    <property type="term" value="C:cytosol"/>
    <property type="evidence" value="ECO:0007669"/>
    <property type="project" value="TreeGrafter"/>
</dbReference>
<evidence type="ECO:0000256" key="1">
    <source>
        <dbReference type="ARBA" id="ARBA00023002"/>
    </source>
</evidence>
<keyword evidence="1" id="KW-0560">Oxidoreductase</keyword>
<feature type="domain" description="Pyridoxamine 5'-phosphate oxidase N-terminal" evidence="2">
    <location>
        <begin position="6"/>
        <end position="126"/>
    </location>
</feature>
<dbReference type="InterPro" id="IPR011576">
    <property type="entry name" value="Pyridox_Oxase_N"/>
</dbReference>
<dbReference type="GO" id="GO:0070967">
    <property type="term" value="F:coenzyme F420 binding"/>
    <property type="evidence" value="ECO:0007669"/>
    <property type="project" value="TreeGrafter"/>
</dbReference>
<comment type="caution">
    <text evidence="3">The sequence shown here is derived from an EMBL/GenBank/DDBJ whole genome shotgun (WGS) entry which is preliminary data.</text>
</comment>
<dbReference type="InterPro" id="IPR019920">
    <property type="entry name" value="F420-binding_dom_put"/>
</dbReference>
<dbReference type="NCBIfam" id="TIGR03618">
    <property type="entry name" value="Rv1155_F420"/>
    <property type="match status" value="1"/>
</dbReference>
<evidence type="ECO:0000259" key="2">
    <source>
        <dbReference type="Pfam" id="PF01243"/>
    </source>
</evidence>
<dbReference type="PANTHER" id="PTHR35176:SF6">
    <property type="entry name" value="HEME OXYGENASE HI_0854-RELATED"/>
    <property type="match status" value="1"/>
</dbReference>
<accession>A0AA41PXD7</accession>
<name>A0AA41PXD7_9ACTN</name>
<dbReference type="RefSeq" id="WP_235051252.1">
    <property type="nucleotide sequence ID" value="NZ_JAKFHA010000003.1"/>
</dbReference>
<keyword evidence="4" id="KW-1185">Reference proteome</keyword>
<dbReference type="Proteomes" id="UP001165378">
    <property type="component" value="Unassembled WGS sequence"/>
</dbReference>
<dbReference type="GO" id="GO:0016627">
    <property type="term" value="F:oxidoreductase activity, acting on the CH-CH group of donors"/>
    <property type="evidence" value="ECO:0007669"/>
    <property type="project" value="TreeGrafter"/>
</dbReference>
<gene>
    <name evidence="3" type="ORF">LZ495_07725</name>
</gene>
<evidence type="ECO:0000313" key="4">
    <source>
        <dbReference type="Proteomes" id="UP001165378"/>
    </source>
</evidence>
<dbReference type="Gene3D" id="2.30.110.10">
    <property type="entry name" value="Electron Transport, Fmn-binding Protein, Chain A"/>
    <property type="match status" value="1"/>
</dbReference>
<protein>
    <submittedName>
        <fullName evidence="3">PPOX class F420-dependent oxidoreductase</fullName>
    </submittedName>
</protein>
<sequence>MSTTFSEAARALFAGPNYAHLATLLPDGSPHSVPLWVDLEGDRIVFLTGPGSRKARNIAKDARVSLSVLDAQDPTRMAHVRGRVTALVDGDEGWAIIDRIAHKYTGAPYPLRADRVVFLVEVEHAGAVAF</sequence>
<dbReference type="PANTHER" id="PTHR35176">
    <property type="entry name" value="HEME OXYGENASE HI_0854-RELATED"/>
    <property type="match status" value="1"/>
</dbReference>
<proteinExistence type="predicted"/>
<dbReference type="Pfam" id="PF01243">
    <property type="entry name" value="PNPOx_N"/>
    <property type="match status" value="1"/>
</dbReference>
<dbReference type="InterPro" id="IPR012349">
    <property type="entry name" value="Split_barrel_FMN-bd"/>
</dbReference>
<dbReference type="EMBL" id="JAKFHA010000003">
    <property type="protein sequence ID" value="MCF2527105.1"/>
    <property type="molecule type" value="Genomic_DNA"/>
</dbReference>
<organism evidence="3 4">
    <name type="scientific">Yinghuangia soli</name>
    <dbReference type="NCBI Taxonomy" id="2908204"/>
    <lineage>
        <taxon>Bacteria</taxon>
        <taxon>Bacillati</taxon>
        <taxon>Actinomycetota</taxon>
        <taxon>Actinomycetes</taxon>
        <taxon>Kitasatosporales</taxon>
        <taxon>Streptomycetaceae</taxon>
        <taxon>Yinghuangia</taxon>
    </lineage>
</organism>
<dbReference type="InterPro" id="IPR052019">
    <property type="entry name" value="F420H2_bilvrd_red/Heme_oxyg"/>
</dbReference>
<reference evidence="3" key="1">
    <citation type="submission" date="2022-01" db="EMBL/GenBank/DDBJ databases">
        <title>Genome-Based Taxonomic Classification of the Phylum Actinobacteria.</title>
        <authorList>
            <person name="Gao Y."/>
        </authorList>
    </citation>
    <scope>NUCLEOTIDE SEQUENCE</scope>
    <source>
        <strain evidence="3">KLBMP 8922</strain>
    </source>
</reference>